<evidence type="ECO:0000256" key="10">
    <source>
        <dbReference type="SAM" id="Phobius"/>
    </source>
</evidence>
<sequence length="73" mass="8452">MQTFEKQTIHLGDFILFQHLFWFFGHLKANSLIFLGFGIVSHIIRSAVEKKMPFKNSGTFYVIVGIGRMDFVV</sequence>
<protein>
    <recommendedName>
        <fullName evidence="4">Cytochrome c oxidase subunit 1</fullName>
    </recommendedName>
    <alternativeName>
        <fullName evidence="8">Cytochrome c oxidase polypeptide I</fullName>
    </alternativeName>
</protein>
<comment type="cofactor">
    <cofactor evidence="1">
        <name>heme</name>
        <dbReference type="ChEBI" id="CHEBI:30413"/>
    </cofactor>
</comment>
<evidence type="ECO:0000256" key="6">
    <source>
        <dbReference type="ARBA" id="ARBA00022967"/>
    </source>
</evidence>
<evidence type="ECO:0000256" key="7">
    <source>
        <dbReference type="ARBA" id="ARBA00022982"/>
    </source>
</evidence>
<reference evidence="12 13" key="1">
    <citation type="submission" date="2024-04" db="EMBL/GenBank/DDBJ databases">
        <authorList>
            <person name="Rising A."/>
            <person name="Reimegard J."/>
            <person name="Sonavane S."/>
            <person name="Akerstrom W."/>
            <person name="Nylinder S."/>
            <person name="Hedman E."/>
            <person name="Kallberg Y."/>
        </authorList>
    </citation>
    <scope>NUCLEOTIDE SEQUENCE [LARGE SCALE GENOMIC DNA]</scope>
</reference>
<evidence type="ECO:0000256" key="9">
    <source>
        <dbReference type="ARBA" id="ARBA00049512"/>
    </source>
</evidence>
<dbReference type="GO" id="GO:0020037">
    <property type="term" value="F:heme binding"/>
    <property type="evidence" value="ECO:0007669"/>
    <property type="project" value="InterPro"/>
</dbReference>
<comment type="catalytic activity">
    <reaction evidence="9">
        <text>4 Fe(II)-[cytochrome c] + O2 + 8 H(+)(in) = 4 Fe(III)-[cytochrome c] + 2 H2O + 4 H(+)(out)</text>
        <dbReference type="Rhea" id="RHEA:11436"/>
        <dbReference type="Rhea" id="RHEA-COMP:10350"/>
        <dbReference type="Rhea" id="RHEA-COMP:14399"/>
        <dbReference type="ChEBI" id="CHEBI:15377"/>
        <dbReference type="ChEBI" id="CHEBI:15378"/>
        <dbReference type="ChEBI" id="CHEBI:15379"/>
        <dbReference type="ChEBI" id="CHEBI:29033"/>
        <dbReference type="ChEBI" id="CHEBI:29034"/>
        <dbReference type="EC" id="7.1.1.9"/>
    </reaction>
    <physiologicalReaction direction="left-to-right" evidence="9">
        <dbReference type="Rhea" id="RHEA:11437"/>
    </physiologicalReaction>
</comment>
<comment type="caution">
    <text evidence="12">The sequence shown here is derived from an EMBL/GenBank/DDBJ whole genome shotgun (WGS) entry which is preliminary data.</text>
</comment>
<evidence type="ECO:0000256" key="2">
    <source>
        <dbReference type="ARBA" id="ARBA00004673"/>
    </source>
</evidence>
<organism evidence="12 13">
    <name type="scientific">Larinioides sclopetarius</name>
    <dbReference type="NCBI Taxonomy" id="280406"/>
    <lineage>
        <taxon>Eukaryota</taxon>
        <taxon>Metazoa</taxon>
        <taxon>Ecdysozoa</taxon>
        <taxon>Arthropoda</taxon>
        <taxon>Chelicerata</taxon>
        <taxon>Arachnida</taxon>
        <taxon>Araneae</taxon>
        <taxon>Araneomorphae</taxon>
        <taxon>Entelegynae</taxon>
        <taxon>Araneoidea</taxon>
        <taxon>Araneidae</taxon>
        <taxon>Larinioides</taxon>
    </lineage>
</organism>
<evidence type="ECO:0000259" key="11">
    <source>
        <dbReference type="PROSITE" id="PS50855"/>
    </source>
</evidence>
<keyword evidence="6" id="KW-1278">Translocase</keyword>
<evidence type="ECO:0000256" key="8">
    <source>
        <dbReference type="ARBA" id="ARBA00032715"/>
    </source>
</evidence>
<evidence type="ECO:0000313" key="12">
    <source>
        <dbReference type="EMBL" id="CAL1265704.1"/>
    </source>
</evidence>
<keyword evidence="10" id="KW-1133">Transmembrane helix</keyword>
<dbReference type="GO" id="GO:0016020">
    <property type="term" value="C:membrane"/>
    <property type="evidence" value="ECO:0007669"/>
    <property type="project" value="InterPro"/>
</dbReference>
<feature type="transmembrane region" description="Helical" evidence="10">
    <location>
        <begin position="20"/>
        <end position="44"/>
    </location>
</feature>
<accession>A0AAV1Z611</accession>
<name>A0AAV1Z611_9ARAC</name>
<dbReference type="Gene3D" id="1.20.210.10">
    <property type="entry name" value="Cytochrome c oxidase-like, subunit I domain"/>
    <property type="match status" value="1"/>
</dbReference>
<comment type="pathway">
    <text evidence="2">Energy metabolism; oxidative phosphorylation.</text>
</comment>
<comment type="similarity">
    <text evidence="3">Belongs to the heme-copper respiratory oxidase family.</text>
</comment>
<gene>
    <name evidence="12" type="ORF">LARSCL_LOCUS2689</name>
</gene>
<keyword evidence="5" id="KW-0813">Transport</keyword>
<keyword evidence="5" id="KW-0679">Respiratory chain</keyword>
<dbReference type="InterPro" id="IPR023616">
    <property type="entry name" value="Cyt_c_oxase-like_su1_dom"/>
</dbReference>
<evidence type="ECO:0000256" key="5">
    <source>
        <dbReference type="ARBA" id="ARBA00022660"/>
    </source>
</evidence>
<dbReference type="InterPro" id="IPR036927">
    <property type="entry name" value="Cyt_c_oxase-like_su1_sf"/>
</dbReference>
<evidence type="ECO:0000256" key="4">
    <source>
        <dbReference type="ARBA" id="ARBA00015947"/>
    </source>
</evidence>
<dbReference type="PROSITE" id="PS50855">
    <property type="entry name" value="COX1"/>
    <property type="match status" value="1"/>
</dbReference>
<dbReference type="PANTHER" id="PTHR10422:SF18">
    <property type="entry name" value="CYTOCHROME C OXIDASE SUBUNIT 1"/>
    <property type="match status" value="1"/>
</dbReference>
<dbReference type="GO" id="GO:0022904">
    <property type="term" value="P:respiratory electron transport chain"/>
    <property type="evidence" value="ECO:0007669"/>
    <property type="project" value="TreeGrafter"/>
</dbReference>
<keyword evidence="13" id="KW-1185">Reference proteome</keyword>
<dbReference type="PANTHER" id="PTHR10422">
    <property type="entry name" value="CYTOCHROME C OXIDASE SUBUNIT 1"/>
    <property type="match status" value="1"/>
</dbReference>
<dbReference type="AlphaFoldDB" id="A0AAV1Z611"/>
<dbReference type="SUPFAM" id="SSF81442">
    <property type="entry name" value="Cytochrome c oxidase subunit I-like"/>
    <property type="match status" value="1"/>
</dbReference>
<dbReference type="GO" id="GO:0009060">
    <property type="term" value="P:aerobic respiration"/>
    <property type="evidence" value="ECO:0007669"/>
    <property type="project" value="InterPro"/>
</dbReference>
<evidence type="ECO:0000256" key="3">
    <source>
        <dbReference type="ARBA" id="ARBA00009578"/>
    </source>
</evidence>
<dbReference type="EMBL" id="CAXIEN010000018">
    <property type="protein sequence ID" value="CAL1265704.1"/>
    <property type="molecule type" value="Genomic_DNA"/>
</dbReference>
<keyword evidence="10" id="KW-0812">Transmembrane</keyword>
<dbReference type="Proteomes" id="UP001497382">
    <property type="component" value="Unassembled WGS sequence"/>
</dbReference>
<proteinExistence type="inferred from homology"/>
<evidence type="ECO:0000256" key="1">
    <source>
        <dbReference type="ARBA" id="ARBA00001971"/>
    </source>
</evidence>
<keyword evidence="10" id="KW-0472">Membrane</keyword>
<evidence type="ECO:0000313" key="13">
    <source>
        <dbReference type="Proteomes" id="UP001497382"/>
    </source>
</evidence>
<dbReference type="GO" id="GO:0015990">
    <property type="term" value="P:electron transport coupled proton transport"/>
    <property type="evidence" value="ECO:0007669"/>
    <property type="project" value="TreeGrafter"/>
</dbReference>
<dbReference type="GO" id="GO:0004129">
    <property type="term" value="F:cytochrome-c oxidase activity"/>
    <property type="evidence" value="ECO:0007669"/>
    <property type="project" value="UniProtKB-EC"/>
</dbReference>
<feature type="domain" description="Cytochrome oxidase subunit I profile" evidence="11">
    <location>
        <begin position="1"/>
        <end position="73"/>
    </location>
</feature>
<keyword evidence="7" id="KW-0249">Electron transport</keyword>
<dbReference type="InterPro" id="IPR000883">
    <property type="entry name" value="Cyt_C_Oxase_1"/>
</dbReference>